<feature type="chain" id="PRO_5003448438" description="Secreted protein" evidence="1">
    <location>
        <begin position="20"/>
        <end position="112"/>
    </location>
</feature>
<organism evidence="2">
    <name type="scientific">Gasterosteus aculeatus</name>
    <name type="common">Three-spined stickleback</name>
    <dbReference type="NCBI Taxonomy" id="69293"/>
    <lineage>
        <taxon>Eukaryota</taxon>
        <taxon>Metazoa</taxon>
        <taxon>Chordata</taxon>
        <taxon>Craniata</taxon>
        <taxon>Vertebrata</taxon>
        <taxon>Euteleostomi</taxon>
        <taxon>Actinopterygii</taxon>
        <taxon>Neopterygii</taxon>
        <taxon>Teleostei</taxon>
        <taxon>Neoteleostei</taxon>
        <taxon>Acanthomorphata</taxon>
        <taxon>Eupercaria</taxon>
        <taxon>Perciformes</taxon>
        <taxon>Cottioidei</taxon>
        <taxon>Gasterosteales</taxon>
        <taxon>Gasterosteidae</taxon>
        <taxon>Gasterosteus</taxon>
    </lineage>
</organism>
<name>G3NB13_GASAC</name>
<dbReference type="Ensembl" id="ENSGACT00000002517.1">
    <property type="protein sequence ID" value="ENSGACP00000002509.1"/>
    <property type="gene ID" value="ENSGACG00000001931.1"/>
</dbReference>
<dbReference type="InParanoid" id="G3NB13"/>
<dbReference type="Bgee" id="ENSGACG00000001931">
    <property type="expression patterns" value="Expressed in liver and 10 other cell types or tissues"/>
</dbReference>
<keyword evidence="1" id="KW-0732">Signal</keyword>
<proteinExistence type="predicted"/>
<evidence type="ECO:0008006" key="3">
    <source>
        <dbReference type="Google" id="ProtNLM"/>
    </source>
</evidence>
<reference evidence="2" key="1">
    <citation type="submission" date="2006-01" db="EMBL/GenBank/DDBJ databases">
        <authorList>
            <person name="Lindblad-Toh K."/>
            <person name="Mauceli E."/>
            <person name="Grabherr M."/>
            <person name="Chang J.L."/>
            <person name="Lander E.S."/>
        </authorList>
    </citation>
    <scope>NUCLEOTIDE SEQUENCE [LARGE SCALE GENOMIC DNA]</scope>
</reference>
<evidence type="ECO:0000313" key="2">
    <source>
        <dbReference type="Ensembl" id="ENSGACP00000002509.1"/>
    </source>
</evidence>
<dbReference type="AlphaFoldDB" id="G3NB13"/>
<protein>
    <recommendedName>
        <fullName evidence="3">Secreted protein</fullName>
    </recommendedName>
</protein>
<sequence>MSHLNVLFFVCLSLSDGMAMFSPVSLARYRRSSVSINPSGPSQVTVCLWSNDKNDRGRSVVWLTVPHRSLQLVPLSPFSATAERPDHKRQVSGPLVLVSLFVKVSLLSLLWV</sequence>
<reference evidence="2" key="2">
    <citation type="submission" date="2024-04" db="UniProtKB">
        <authorList>
            <consortium name="Ensembl"/>
        </authorList>
    </citation>
    <scope>IDENTIFICATION</scope>
</reference>
<accession>G3NB13</accession>
<feature type="signal peptide" evidence="1">
    <location>
        <begin position="1"/>
        <end position="19"/>
    </location>
</feature>
<evidence type="ECO:0000256" key="1">
    <source>
        <dbReference type="SAM" id="SignalP"/>
    </source>
</evidence>